<evidence type="ECO:0000256" key="1">
    <source>
        <dbReference type="SAM" id="MobiDB-lite"/>
    </source>
</evidence>
<dbReference type="AlphaFoldDB" id="A0A918PY26"/>
<dbReference type="Proteomes" id="UP000630936">
    <property type="component" value="Unassembled WGS sequence"/>
</dbReference>
<dbReference type="EMBL" id="BMWG01000003">
    <property type="protein sequence ID" value="GGZ24882.1"/>
    <property type="molecule type" value="Genomic_DNA"/>
</dbReference>
<organism evidence="2 3">
    <name type="scientific">Streptomyces inusitatus</name>
    <dbReference type="NCBI Taxonomy" id="68221"/>
    <lineage>
        <taxon>Bacteria</taxon>
        <taxon>Bacillati</taxon>
        <taxon>Actinomycetota</taxon>
        <taxon>Actinomycetes</taxon>
        <taxon>Kitasatosporales</taxon>
        <taxon>Streptomycetaceae</taxon>
        <taxon>Streptomyces</taxon>
    </lineage>
</organism>
<keyword evidence="3" id="KW-1185">Reference proteome</keyword>
<sequence>MSRADLPEPGAVLAKLDSIADQAGDEATEASRRLGFPPEEYPPFVQAS</sequence>
<evidence type="ECO:0000313" key="2">
    <source>
        <dbReference type="EMBL" id="GGZ24882.1"/>
    </source>
</evidence>
<accession>A0A918PY26</accession>
<reference evidence="2" key="2">
    <citation type="submission" date="2020-09" db="EMBL/GenBank/DDBJ databases">
        <authorList>
            <person name="Sun Q."/>
            <person name="Ohkuma M."/>
        </authorList>
    </citation>
    <scope>NUCLEOTIDE SEQUENCE</scope>
    <source>
        <strain evidence="2">JCM 4988</strain>
    </source>
</reference>
<proteinExistence type="predicted"/>
<name>A0A918PY26_9ACTN</name>
<reference evidence="2" key="1">
    <citation type="journal article" date="2014" name="Int. J. Syst. Evol. Microbiol.">
        <title>Complete genome sequence of Corynebacterium casei LMG S-19264T (=DSM 44701T), isolated from a smear-ripened cheese.</title>
        <authorList>
            <consortium name="US DOE Joint Genome Institute (JGI-PGF)"/>
            <person name="Walter F."/>
            <person name="Albersmeier A."/>
            <person name="Kalinowski J."/>
            <person name="Ruckert C."/>
        </authorList>
    </citation>
    <scope>NUCLEOTIDE SEQUENCE</scope>
    <source>
        <strain evidence="2">JCM 4988</strain>
    </source>
</reference>
<evidence type="ECO:0000313" key="3">
    <source>
        <dbReference type="Proteomes" id="UP000630936"/>
    </source>
</evidence>
<protein>
    <submittedName>
        <fullName evidence="2">Uncharacterized protein</fullName>
    </submittedName>
</protein>
<feature type="region of interest" description="Disordered" evidence="1">
    <location>
        <begin position="20"/>
        <end position="48"/>
    </location>
</feature>
<gene>
    <name evidence="2" type="ORF">GCM10010387_17900</name>
</gene>
<comment type="caution">
    <text evidence="2">The sequence shown here is derived from an EMBL/GenBank/DDBJ whole genome shotgun (WGS) entry which is preliminary data.</text>
</comment>